<organism evidence="1 2">
    <name type="scientific">Clostridium botulinum</name>
    <dbReference type="NCBI Taxonomy" id="1491"/>
    <lineage>
        <taxon>Bacteria</taxon>
        <taxon>Bacillati</taxon>
        <taxon>Bacillota</taxon>
        <taxon>Clostridia</taxon>
        <taxon>Eubacteriales</taxon>
        <taxon>Clostridiaceae</taxon>
        <taxon>Clostridium</taxon>
    </lineage>
</organism>
<proteinExistence type="predicted"/>
<dbReference type="Proteomes" id="UP000472355">
    <property type="component" value="Unassembled WGS sequence"/>
</dbReference>
<dbReference type="EMBL" id="SGKU01000054">
    <property type="protein sequence ID" value="NFA43913.1"/>
    <property type="molecule type" value="Genomic_DNA"/>
</dbReference>
<gene>
    <name evidence="1" type="ORF">EXM65_15395</name>
</gene>
<evidence type="ECO:0000313" key="2">
    <source>
        <dbReference type="Proteomes" id="UP000472355"/>
    </source>
</evidence>
<sequence length="188" mass="22177">MEQIKIIGNQDYHIYDDNMDLKIGKYKVMYKRELEKETQPIIVASQYGWDGSGDEDKRVLYPPFKLNDIVRGDVYTLGYAIIQCKSIKLLKDIAPETDIEWVRKMSRKRLETVKKFLTGEFSISCKTIKQAEIFFSYLCPYGIKIYGKRVDINNTYWDINKEKTIYIKAEQDNIEVENKSLENIVEFL</sequence>
<evidence type="ECO:0000313" key="1">
    <source>
        <dbReference type="EMBL" id="NFA43913.1"/>
    </source>
</evidence>
<reference evidence="1 2" key="1">
    <citation type="submission" date="2019-02" db="EMBL/GenBank/DDBJ databases">
        <title>Genome sequencing of Clostridium botulinum clinical isolates.</title>
        <authorList>
            <person name="Brunt J."/>
            <person name="Van Vliet A.H.M."/>
            <person name="Stringer S.C."/>
            <person name="Grant K.A."/>
            <person name="Carter A.C."/>
            <person name="Peck M.W."/>
        </authorList>
    </citation>
    <scope>NUCLEOTIDE SEQUENCE [LARGE SCALE GENOMIC DNA]</scope>
    <source>
        <strain evidence="1 2">H113700579</strain>
    </source>
</reference>
<accession>A0A6M0SRJ3</accession>
<comment type="caution">
    <text evidence="1">The sequence shown here is derived from an EMBL/GenBank/DDBJ whole genome shotgun (WGS) entry which is preliminary data.</text>
</comment>
<protein>
    <submittedName>
        <fullName evidence="1">Uncharacterized protein</fullName>
    </submittedName>
</protein>
<dbReference type="AlphaFoldDB" id="A0A6M0SRJ3"/>
<name>A0A6M0SRJ3_CLOBO</name>